<comment type="caution">
    <text evidence="1">The sequence shown here is derived from an EMBL/GenBank/DDBJ whole genome shotgun (WGS) entry which is preliminary data.</text>
</comment>
<evidence type="ECO:0000313" key="2">
    <source>
        <dbReference type="Proteomes" id="UP000838748"/>
    </source>
</evidence>
<dbReference type="EMBL" id="CAKLDM010000004">
    <property type="protein sequence ID" value="CAH0543058.1"/>
    <property type="molecule type" value="Genomic_DNA"/>
</dbReference>
<organism evidence="1 2">
    <name type="scientific">Vibrio marisflavi CECT 7928</name>
    <dbReference type="NCBI Taxonomy" id="634439"/>
    <lineage>
        <taxon>Bacteria</taxon>
        <taxon>Pseudomonadati</taxon>
        <taxon>Pseudomonadota</taxon>
        <taxon>Gammaproteobacteria</taxon>
        <taxon>Vibrionales</taxon>
        <taxon>Vibrionaceae</taxon>
        <taxon>Vibrio</taxon>
    </lineage>
</organism>
<accession>A0ABN8EB94</accession>
<evidence type="ECO:0008006" key="3">
    <source>
        <dbReference type="Google" id="ProtNLM"/>
    </source>
</evidence>
<dbReference type="SUPFAM" id="SSF160719">
    <property type="entry name" value="gpW/gp25-like"/>
    <property type="match status" value="1"/>
</dbReference>
<evidence type="ECO:0000313" key="1">
    <source>
        <dbReference type="EMBL" id="CAH0543058.1"/>
    </source>
</evidence>
<dbReference type="Proteomes" id="UP000838748">
    <property type="component" value="Unassembled WGS sequence"/>
</dbReference>
<keyword evidence="2" id="KW-1185">Reference proteome</keyword>
<gene>
    <name evidence="1" type="ORF">VMF7928_04381</name>
</gene>
<dbReference type="RefSeq" id="WP_237363902.1">
    <property type="nucleotide sequence ID" value="NZ_CAKLDM010000004.1"/>
</dbReference>
<reference evidence="1" key="1">
    <citation type="submission" date="2021-11" db="EMBL/GenBank/DDBJ databases">
        <authorList>
            <person name="Rodrigo-Torres L."/>
            <person name="Arahal R. D."/>
            <person name="Lucena T."/>
        </authorList>
    </citation>
    <scope>NUCLEOTIDE SEQUENCE</scope>
    <source>
        <strain evidence="1">CECT 7928</strain>
    </source>
</reference>
<dbReference type="Gene3D" id="3.10.450.40">
    <property type="match status" value="1"/>
</dbReference>
<protein>
    <recommendedName>
        <fullName evidence="3">Phage protein</fullName>
    </recommendedName>
</protein>
<name>A0ABN8EB94_9VIBR</name>
<sequence>MTQEINYKLKATADGVETHDDVVSVIARVAEWLDTPEGEVWGSPAWGNNLAQFRHEPQSDTVAAAMENVIANKLPKDLSDVSISGIAITPNTIGGWVIELAISGIPQKLTQEINL</sequence>
<proteinExistence type="predicted"/>